<keyword evidence="5" id="KW-1185">Reference proteome</keyword>
<dbReference type="Proteomes" id="UP000030988">
    <property type="component" value="Unassembled WGS sequence"/>
</dbReference>
<comment type="caution">
    <text evidence="4">The sequence shown here is derived from an EMBL/GenBank/DDBJ whole genome shotgun (WGS) entry which is preliminary data.</text>
</comment>
<accession>A0A0B2BRR3</accession>
<feature type="region of interest" description="Disordered" evidence="1">
    <location>
        <begin position="259"/>
        <end position="282"/>
    </location>
</feature>
<feature type="domain" description="Toprim" evidence="2">
    <location>
        <begin position="189"/>
        <end position="271"/>
    </location>
</feature>
<dbReference type="InterPro" id="IPR055570">
    <property type="entry name" value="DUF7146"/>
</dbReference>
<protein>
    <submittedName>
        <fullName evidence="4">Virulence-associated protein E</fullName>
    </submittedName>
</protein>
<feature type="compositionally biased region" description="Basic and acidic residues" evidence="1">
    <location>
        <begin position="259"/>
        <end position="270"/>
    </location>
</feature>
<dbReference type="InterPro" id="IPR034154">
    <property type="entry name" value="TOPRIM_DnaG/twinkle"/>
</dbReference>
<feature type="domain" description="DUF7146" evidence="3">
    <location>
        <begin position="87"/>
        <end position="180"/>
    </location>
</feature>
<dbReference type="AlphaFoldDB" id="A0A0B2BRR3"/>
<organism evidence="4 5">
    <name type="scientific">Croceibacterium mercuriale</name>
    <dbReference type="NCBI Taxonomy" id="1572751"/>
    <lineage>
        <taxon>Bacteria</taxon>
        <taxon>Pseudomonadati</taxon>
        <taxon>Pseudomonadota</taxon>
        <taxon>Alphaproteobacteria</taxon>
        <taxon>Sphingomonadales</taxon>
        <taxon>Erythrobacteraceae</taxon>
        <taxon>Croceibacterium</taxon>
    </lineage>
</organism>
<dbReference type="RefSeq" id="WP_039097788.1">
    <property type="nucleotide sequence ID" value="NZ_JTDN01000003.1"/>
</dbReference>
<name>A0A0B2BRR3_9SPHN</name>
<dbReference type="CDD" id="cd01029">
    <property type="entry name" value="TOPRIM_primases"/>
    <property type="match status" value="1"/>
</dbReference>
<dbReference type="STRING" id="1572751.PK98_14520"/>
<sequence>MLIAQPPTQKTVDIVAALGGTWRGNQAMCRCPAHIDNTPSLSIRQGDSGMLVTCFAGCDRETVLREIGRLDPKRGAPMPDIRAGQGTANVQRLWDQAREVGGTLAERYLAQRHLPHDLPDIRFHPRCPFRPKPLTVFLPALLVAVRHGRELTAIQRILLDPETSWHRGKFMLGRPGTGAWQPALHGTVLALAESFEDAAAFTRLHGIVCWSPLGARRLPLVQLPNTLTKLLIAEDRDAEGERGAEKAIAAYRRAGLAIERRTPPAPHKDWSAVNEATAPPVT</sequence>
<dbReference type="InterPro" id="IPR006171">
    <property type="entry name" value="TOPRIM_dom"/>
</dbReference>
<evidence type="ECO:0000259" key="2">
    <source>
        <dbReference type="Pfam" id="PF13362"/>
    </source>
</evidence>
<reference evidence="4 5" key="1">
    <citation type="submission" date="2014-11" db="EMBL/GenBank/DDBJ databases">
        <title>Draft genome sequence of Kirrobacter mercurialis.</title>
        <authorList>
            <person name="Coil D.A."/>
            <person name="Eisen J.A."/>
        </authorList>
    </citation>
    <scope>NUCLEOTIDE SEQUENCE [LARGE SCALE GENOMIC DNA]</scope>
    <source>
        <strain evidence="4 5">Coronado</strain>
    </source>
</reference>
<dbReference type="EMBL" id="JTDN01000003">
    <property type="protein sequence ID" value="KHL24208.1"/>
    <property type="molecule type" value="Genomic_DNA"/>
</dbReference>
<dbReference type="Pfam" id="PF13362">
    <property type="entry name" value="Toprim_3"/>
    <property type="match status" value="1"/>
</dbReference>
<gene>
    <name evidence="4" type="ORF">PK98_14520</name>
</gene>
<evidence type="ECO:0000256" key="1">
    <source>
        <dbReference type="SAM" id="MobiDB-lite"/>
    </source>
</evidence>
<evidence type="ECO:0000313" key="4">
    <source>
        <dbReference type="EMBL" id="KHL24208.1"/>
    </source>
</evidence>
<proteinExistence type="predicted"/>
<evidence type="ECO:0000259" key="3">
    <source>
        <dbReference type="Pfam" id="PF23639"/>
    </source>
</evidence>
<dbReference type="Pfam" id="PF23639">
    <property type="entry name" value="DUF7146"/>
    <property type="match status" value="1"/>
</dbReference>
<evidence type="ECO:0000313" key="5">
    <source>
        <dbReference type="Proteomes" id="UP000030988"/>
    </source>
</evidence>